<evidence type="ECO:0000313" key="2">
    <source>
        <dbReference type="EMBL" id="KAB8168816.1"/>
    </source>
</evidence>
<reference evidence="2" key="1">
    <citation type="submission" date="2019-10" db="EMBL/GenBank/DDBJ databases">
        <title>Nonomuraea sp. nov., isolated from Phyllanthus amarus.</title>
        <authorList>
            <person name="Klykleung N."/>
            <person name="Tanasupawat S."/>
        </authorList>
    </citation>
    <scope>NUCLEOTIDE SEQUENCE [LARGE SCALE GENOMIC DNA]</scope>
    <source>
        <strain evidence="2">3MP-10</strain>
    </source>
</reference>
<proteinExistence type="predicted"/>
<protein>
    <submittedName>
        <fullName evidence="2">Uncharacterized protein</fullName>
    </submittedName>
</protein>
<dbReference type="AlphaFoldDB" id="A0A5N6AL72"/>
<sequence>MSLDPKDDRPVMPPVRLPSEAELARQALAAPLLSRAVRLAGWAGDGVPVGAGGELLSPRLAEAIEELGLGDEPEGEAETVEAWNFAVDSGLVAVTETEDDEDDEGGTGDAGADSDDAAEADDDEPLALADDAAVGVAAREPELADLAECDPEDVLDVWGDGLEAVLADVATPSFEELLGEDLAGLFDENGQLAPDAIDLDALEWDAEAESGLLDSVLGHLYLLGVTDEEGQGVTPLPLPMLAAAVLLPDETEELTDEALADVSALVVRLDEWFRVLAGTGIVEYWPIDDEVLADDGEDGAPEGIEDVGDADLDDLARYGQVRLTPLGFHGVRGRMLAAGVEVPVVGDLAGAPAGALLDALTERAPSDATEEAQRWLAEREPVAAARELLVAARGDDPSGPARRLGCQLALALLGTEAEPALREVLDDAELGGLARVWLVERSAADVPPPPEEMVFWLTIDTLAAQLGTETDEESVPELRELVTGLVDQHSAFLDRAWRTEHPATAEVLEAVGRMHPDRQLAKQARKAAFKARSRG</sequence>
<evidence type="ECO:0000256" key="1">
    <source>
        <dbReference type="SAM" id="MobiDB-lite"/>
    </source>
</evidence>
<dbReference type="Proteomes" id="UP000314251">
    <property type="component" value="Unassembled WGS sequence"/>
</dbReference>
<feature type="region of interest" description="Disordered" evidence="1">
    <location>
        <begin position="96"/>
        <end position="122"/>
    </location>
</feature>
<comment type="caution">
    <text evidence="2">The sequence shown here is derived from an EMBL/GenBank/DDBJ whole genome shotgun (WGS) entry which is preliminary data.</text>
</comment>
<keyword evidence="3" id="KW-1185">Reference proteome</keyword>
<organism evidence="2 3">
    <name type="scientific">Streptomyces mimosae</name>
    <dbReference type="NCBI Taxonomy" id="2586635"/>
    <lineage>
        <taxon>Bacteria</taxon>
        <taxon>Bacillati</taxon>
        <taxon>Actinomycetota</taxon>
        <taxon>Actinomycetes</taxon>
        <taxon>Kitasatosporales</taxon>
        <taxon>Streptomycetaceae</taxon>
        <taxon>Streptomyces</taxon>
    </lineage>
</organism>
<evidence type="ECO:0000313" key="3">
    <source>
        <dbReference type="Proteomes" id="UP000314251"/>
    </source>
</evidence>
<gene>
    <name evidence="2" type="ORF">FH607_006230</name>
</gene>
<dbReference type="OrthoDB" id="3848264at2"/>
<accession>A0A5N6AL72</accession>
<name>A0A5N6AL72_9ACTN</name>
<dbReference type="RefSeq" id="WP_139666589.1">
    <property type="nucleotide sequence ID" value="NZ_VDLY02000003.1"/>
</dbReference>
<dbReference type="EMBL" id="VDLY02000003">
    <property type="protein sequence ID" value="KAB8168816.1"/>
    <property type="molecule type" value="Genomic_DNA"/>
</dbReference>